<dbReference type="AlphaFoldDB" id="A0A1Y2BKX7"/>
<evidence type="ECO:0000313" key="3">
    <source>
        <dbReference type="EMBL" id="ORY35428.1"/>
    </source>
</evidence>
<feature type="transmembrane region" description="Helical" evidence="2">
    <location>
        <begin position="226"/>
        <end position="249"/>
    </location>
</feature>
<accession>A0A1Y2BKX7</accession>
<dbReference type="InParanoid" id="A0A1Y2BKX7"/>
<sequence length="648" mass="67797">MPPNSPPPNYGSDDLDLHAHRGPLPVPVPVDQALLHRRIVMNPPESFIVAAAAANPPNQQVAGPIAIGQGGQAVMIASDGGDDDSQVGQIVVSGSVLQVEAPTTTSASTTSDVDTSTAQPTSTDSSATFSITSTTTLSNVPLSQTSISSNTVTATTSSPSVTAVSSVSVMTSVLTLTSSIAVSSTSHTASSTSAIRSIADSTSSATTTSTSTAGTGMHHFLHSTPFYLLLILGALLLLAILATIFSWMVRHSCFPCCRPEVDDEGLNDLVQSFHPPSRSSTIRRMSLSEKTFDETALGRRSSLFATEGKSPFLHSGTSELGEGDFGLPMMAGLSGFGGGGSIKVPTPAHLYGETGPLEVRNAMPGEVEGEDEERGPMHGTPRFLGVDGTGLDVPWSRQSSGIGLGIRSDHDNVHLTDPYLSPPDARDYLGPPFPSPPETVDEHSHSNPIATTTSTATSSPDSPQRAGTWASNLRSTLFAAISAARAPARAAHNDDDEDKFTRTVLPLHRASTRRAAAAFPIVVEDSSEQHGSGGKGDGYESYRMPESDVEVIGSVFLAPSLSTTSSSSSLSSITRPTHAKSKRLPLRGSAGERYKRYYTRSQQSVASTVDEESCAGWSDSEMGYGPSRLAGGERARGVKSQDQGQELV</sequence>
<name>A0A1Y2BKX7_9TREE</name>
<feature type="region of interest" description="Disordered" evidence="1">
    <location>
        <begin position="1"/>
        <end position="23"/>
    </location>
</feature>
<keyword evidence="2" id="KW-0472">Membrane</keyword>
<reference evidence="3 4" key="1">
    <citation type="submission" date="2016-07" db="EMBL/GenBank/DDBJ databases">
        <title>Pervasive Adenine N6-methylation of Active Genes in Fungi.</title>
        <authorList>
            <consortium name="DOE Joint Genome Institute"/>
            <person name="Mondo S.J."/>
            <person name="Dannebaum R.O."/>
            <person name="Kuo R.C."/>
            <person name="Labutti K."/>
            <person name="Haridas S."/>
            <person name="Kuo A."/>
            <person name="Salamov A."/>
            <person name="Ahrendt S.R."/>
            <person name="Lipzen A."/>
            <person name="Sullivan W."/>
            <person name="Andreopoulos W.B."/>
            <person name="Clum A."/>
            <person name="Lindquist E."/>
            <person name="Daum C."/>
            <person name="Ramamoorthy G.K."/>
            <person name="Gryganskyi A."/>
            <person name="Culley D."/>
            <person name="Magnuson J.K."/>
            <person name="James T.Y."/>
            <person name="O'Malley M.A."/>
            <person name="Stajich J.E."/>
            <person name="Spatafora J.W."/>
            <person name="Visel A."/>
            <person name="Grigoriev I.V."/>
        </authorList>
    </citation>
    <scope>NUCLEOTIDE SEQUENCE [LARGE SCALE GENOMIC DNA]</scope>
    <source>
        <strain evidence="3 4">68-887.2</strain>
    </source>
</reference>
<dbReference type="STRING" id="71784.A0A1Y2BKX7"/>
<evidence type="ECO:0000256" key="1">
    <source>
        <dbReference type="SAM" id="MobiDB-lite"/>
    </source>
</evidence>
<dbReference type="Proteomes" id="UP000193986">
    <property type="component" value="Unassembled WGS sequence"/>
</dbReference>
<keyword evidence="4" id="KW-1185">Reference proteome</keyword>
<feature type="region of interest" description="Disordered" evidence="1">
    <location>
        <begin position="562"/>
        <end position="648"/>
    </location>
</feature>
<comment type="caution">
    <text evidence="3">The sequence shown here is derived from an EMBL/GenBank/DDBJ whole genome shotgun (WGS) entry which is preliminary data.</text>
</comment>
<dbReference type="EMBL" id="MCFC01000001">
    <property type="protein sequence ID" value="ORY35428.1"/>
    <property type="molecule type" value="Genomic_DNA"/>
</dbReference>
<keyword evidence="2" id="KW-0812">Transmembrane</keyword>
<proteinExistence type="predicted"/>
<evidence type="ECO:0000256" key="2">
    <source>
        <dbReference type="SAM" id="Phobius"/>
    </source>
</evidence>
<organism evidence="3 4">
    <name type="scientific">Naematelia encephala</name>
    <dbReference type="NCBI Taxonomy" id="71784"/>
    <lineage>
        <taxon>Eukaryota</taxon>
        <taxon>Fungi</taxon>
        <taxon>Dikarya</taxon>
        <taxon>Basidiomycota</taxon>
        <taxon>Agaricomycotina</taxon>
        <taxon>Tremellomycetes</taxon>
        <taxon>Tremellales</taxon>
        <taxon>Naemateliaceae</taxon>
        <taxon>Naematelia</taxon>
    </lineage>
</organism>
<protein>
    <submittedName>
        <fullName evidence="3">Uncharacterized protein</fullName>
    </submittedName>
</protein>
<gene>
    <name evidence="3" type="ORF">BCR39DRAFT_585063</name>
</gene>
<feature type="region of interest" description="Disordered" evidence="1">
    <location>
        <begin position="101"/>
        <end position="128"/>
    </location>
</feature>
<feature type="compositionally biased region" description="Low complexity" evidence="1">
    <location>
        <begin position="450"/>
        <end position="459"/>
    </location>
</feature>
<dbReference type="OrthoDB" id="2565220at2759"/>
<feature type="compositionally biased region" description="Low complexity" evidence="1">
    <location>
        <begin position="562"/>
        <end position="572"/>
    </location>
</feature>
<evidence type="ECO:0000313" key="4">
    <source>
        <dbReference type="Proteomes" id="UP000193986"/>
    </source>
</evidence>
<feature type="region of interest" description="Disordered" evidence="1">
    <location>
        <begin position="421"/>
        <end position="468"/>
    </location>
</feature>
<keyword evidence="2" id="KW-1133">Transmembrane helix</keyword>